<reference evidence="1" key="2">
    <citation type="submission" date="2011-02" db="EMBL/GenBank/DDBJ databases">
        <authorList>
            <person name="MacLean D."/>
        </authorList>
    </citation>
    <scope>NUCLEOTIDE SEQUENCE</scope>
</reference>
<accession>F0W5E4</accession>
<protein>
    <submittedName>
        <fullName evidence="1">AlNc14C20G2110 protein</fullName>
    </submittedName>
</protein>
<dbReference type="AlphaFoldDB" id="F0W5E4"/>
<organism evidence="1">
    <name type="scientific">Albugo laibachii Nc14</name>
    <dbReference type="NCBI Taxonomy" id="890382"/>
    <lineage>
        <taxon>Eukaryota</taxon>
        <taxon>Sar</taxon>
        <taxon>Stramenopiles</taxon>
        <taxon>Oomycota</taxon>
        <taxon>Peronosporomycetes</taxon>
        <taxon>Albuginales</taxon>
        <taxon>Albuginaceae</taxon>
        <taxon>Albugo</taxon>
    </lineage>
</organism>
<reference evidence="1" key="1">
    <citation type="journal article" date="2011" name="PLoS Biol.">
        <title>Gene gain and loss during evolution of obligate parasitism in the white rust pathogen of Arabidopsis thaliana.</title>
        <authorList>
            <person name="Kemen E."/>
            <person name="Gardiner A."/>
            <person name="Schultz-Larsen T."/>
            <person name="Kemen A.C."/>
            <person name="Balmuth A.L."/>
            <person name="Robert-Seilaniantz A."/>
            <person name="Bailey K."/>
            <person name="Holub E."/>
            <person name="Studholme D.J."/>
            <person name="Maclean D."/>
            <person name="Jones J.D."/>
        </authorList>
    </citation>
    <scope>NUCLEOTIDE SEQUENCE</scope>
</reference>
<dbReference type="HOGENOM" id="CLU_2983051_0_0_1"/>
<name>F0W5E4_9STRA</name>
<evidence type="ECO:0000313" key="1">
    <source>
        <dbReference type="EMBL" id="CCA16335.1"/>
    </source>
</evidence>
<sequence length="58" mass="6702">MKRVTIYFDLNKTRLNLESSNPNPTYTQYRVSSSTSILATECILVSQADNRPHNELRD</sequence>
<proteinExistence type="predicted"/>
<dbReference type="EMBL" id="FR824065">
    <property type="protein sequence ID" value="CCA16335.1"/>
    <property type="molecule type" value="Genomic_DNA"/>
</dbReference>
<gene>
    <name evidence="1" type="primary">AlNc14C20G2110</name>
    <name evidence="1" type="ORF">ALNC14_024780</name>
</gene>